<dbReference type="Proteomes" id="UP000050509">
    <property type="component" value="Unassembled WGS sequence"/>
</dbReference>
<dbReference type="SUPFAM" id="SSF117281">
    <property type="entry name" value="Kelch motif"/>
    <property type="match status" value="1"/>
</dbReference>
<reference evidence="1 2" key="1">
    <citation type="submission" date="2015-09" db="EMBL/GenBank/DDBJ databases">
        <title>Draft genome sequence of Kouleothrix aurantiaca JCM 19913.</title>
        <authorList>
            <person name="Hemp J."/>
        </authorList>
    </citation>
    <scope>NUCLEOTIDE SEQUENCE [LARGE SCALE GENOMIC DNA]</scope>
    <source>
        <strain evidence="1 2">COM-B</strain>
    </source>
</reference>
<proteinExistence type="predicted"/>
<keyword evidence="2" id="KW-1185">Reference proteome</keyword>
<evidence type="ECO:0000313" key="2">
    <source>
        <dbReference type="Proteomes" id="UP000050509"/>
    </source>
</evidence>
<dbReference type="EMBL" id="LJCR01000316">
    <property type="protein sequence ID" value="KPV53198.1"/>
    <property type="molecule type" value="Genomic_DNA"/>
</dbReference>
<organism evidence="1 2">
    <name type="scientific">Kouleothrix aurantiaca</name>
    <dbReference type="NCBI Taxonomy" id="186479"/>
    <lineage>
        <taxon>Bacteria</taxon>
        <taxon>Bacillati</taxon>
        <taxon>Chloroflexota</taxon>
        <taxon>Chloroflexia</taxon>
        <taxon>Chloroflexales</taxon>
        <taxon>Roseiflexineae</taxon>
        <taxon>Roseiflexaceae</taxon>
        <taxon>Kouleothrix</taxon>
    </lineage>
</organism>
<accession>A0A0P9F9A8</accession>
<comment type="caution">
    <text evidence="1">The sequence shown here is derived from an EMBL/GenBank/DDBJ whole genome shotgun (WGS) entry which is preliminary data.</text>
</comment>
<protein>
    <submittedName>
        <fullName evidence="1">Uncharacterized protein</fullName>
    </submittedName>
</protein>
<gene>
    <name evidence="1" type="ORF">SE17_11025</name>
</gene>
<evidence type="ECO:0000313" key="1">
    <source>
        <dbReference type="EMBL" id="KPV53198.1"/>
    </source>
</evidence>
<dbReference type="InterPro" id="IPR015915">
    <property type="entry name" value="Kelch-typ_b-propeller"/>
</dbReference>
<name>A0A0P9F9A8_9CHLR</name>
<dbReference type="PATRIC" id="fig|186479.3.peg.6601"/>
<dbReference type="InterPro" id="IPR015943">
    <property type="entry name" value="WD40/YVTN_repeat-like_dom_sf"/>
</dbReference>
<dbReference type="Gene3D" id="2.130.10.10">
    <property type="entry name" value="YVTN repeat-like/Quinoprotein amine dehydrogenase"/>
    <property type="match status" value="1"/>
</dbReference>
<dbReference type="AlphaFoldDB" id="A0A0P9F9A8"/>
<sequence length="508" mass="52842">MTGPINFTGGGDGFNPTITASGKIVGINHHTSNAGIWCYDMTTNAVCPGYKMSSGFNTALDPIARAIGNKIYIVGSDVVTSTSNIYCWDTDSDSLCGSSPHLDNGFDRLEVANGKLYTLVNTGQVDCFDPSNDLARCSGYPVQVNVPAITGSNGILPVGNSLYVLNGNGKLNCLNLATRGFCSGWSSTPLSGVSGEDILFPRLNAGGSITGICQIGGGTPANCYDLDGSNPTSNSAMSVLTTGTLSDLNDGTYYGSRVYFGGGSVSCWNWATNAVCAGAGFDSSGHTTAQLGSAYGITHDPGCLYTFGHAGSLYSLDPTTGETPCGNSTGTVTVNIDDYYNAVPGSIAANWDKVSLTDVNLTAGAEFNSIIVKVINPANNSVVAGPTEMIGSAGEIDLSGVSSSIRTLQLQVVAKPVGTTAWQDNINPKIWLTFISTTPVQFSYKTTIMCAGLSQNHTNTISTLLDPHSSKATVSNLCASPATTKIRAYFPMAVRVVGEINIPLDQSR</sequence>